<dbReference type="PANTHER" id="PTHR11766:SF1">
    <property type="entry name" value="TYROSINE--TRNA LIGASE"/>
    <property type="match status" value="1"/>
</dbReference>
<proteinExistence type="inferred from homology"/>
<dbReference type="NCBIfam" id="TIGR00234">
    <property type="entry name" value="tyrS"/>
    <property type="match status" value="1"/>
</dbReference>
<comment type="caution">
    <text evidence="11">The sequence shown here is derived from an EMBL/GenBank/DDBJ whole genome shotgun (WGS) entry which is preliminary data.</text>
</comment>
<dbReference type="Gene3D" id="3.40.50.620">
    <property type="entry name" value="HUPs"/>
    <property type="match status" value="1"/>
</dbReference>
<evidence type="ECO:0000313" key="12">
    <source>
        <dbReference type="Proteomes" id="UP000614216"/>
    </source>
</evidence>
<evidence type="ECO:0000313" key="11">
    <source>
        <dbReference type="EMBL" id="MBL6448387.1"/>
    </source>
</evidence>
<comment type="similarity">
    <text evidence="10">Belongs to the class-I aminoacyl-tRNA synthetase family.</text>
</comment>
<evidence type="ECO:0000256" key="2">
    <source>
        <dbReference type="ARBA" id="ARBA00022598"/>
    </source>
</evidence>
<dbReference type="GO" id="GO:0005524">
    <property type="term" value="F:ATP binding"/>
    <property type="evidence" value="ECO:0007669"/>
    <property type="project" value="UniProtKB-KW"/>
</dbReference>
<protein>
    <recommendedName>
        <fullName evidence="1 8">Tyrosine--tRNA ligase</fullName>
        <ecNumber evidence="1 8">6.1.1.1</ecNumber>
    </recommendedName>
</protein>
<name>A0A937G0H7_9BACT</name>
<dbReference type="Pfam" id="PF00579">
    <property type="entry name" value="tRNA-synt_1b"/>
    <property type="match status" value="1"/>
</dbReference>
<evidence type="ECO:0000256" key="8">
    <source>
        <dbReference type="NCBIfam" id="TIGR00234"/>
    </source>
</evidence>
<gene>
    <name evidence="11" type="primary">tyrS</name>
    <name evidence="11" type="ORF">JMN32_18885</name>
</gene>
<dbReference type="InterPro" id="IPR014729">
    <property type="entry name" value="Rossmann-like_a/b/a_fold"/>
</dbReference>
<dbReference type="EMBL" id="JAEUGD010000061">
    <property type="protein sequence ID" value="MBL6448387.1"/>
    <property type="molecule type" value="Genomic_DNA"/>
</dbReference>
<dbReference type="GO" id="GO:0003723">
    <property type="term" value="F:RNA binding"/>
    <property type="evidence" value="ECO:0007669"/>
    <property type="project" value="UniProtKB-KW"/>
</dbReference>
<reference evidence="11" key="1">
    <citation type="submission" date="2021-01" db="EMBL/GenBank/DDBJ databases">
        <title>Fulvivirga kasyanovii gen. nov., sp nov., a novel member of the phylum Bacteroidetes isolated from seawater in a mussel farm.</title>
        <authorList>
            <person name="Zhao L.-H."/>
            <person name="Wang Z.-J."/>
        </authorList>
    </citation>
    <scope>NUCLEOTIDE SEQUENCE</scope>
    <source>
        <strain evidence="11">29W222</strain>
    </source>
</reference>
<dbReference type="AlphaFoldDB" id="A0A937G0H7"/>
<sequence>MQLFEKIERTTEDFFSREELENKIKEKKQLIIKYGVDLTAPFLHIGHAVNLWMMREFQNYGHKVVFLLGDFTTTIGDPTGKLSTRKIMTQEAIEKNAEEFIRQVSKVLDTREEVFEIRRNSEWYSKMSISELFSLFQMVTHSRLISRDMFKKRIESETDIYINELLYPIIQGYDSVMIKSDLTIVGSDQLFNEMMGKFYQKKFDLSEQVIITTKITNGLCGINKQSKSLGNYVAITDSARDMFGKVMSLPDKDITDWMRVYTDMSLADVEKIEADMDSKILSPRDSKINLGCEIVKRYYSQEEADQEKEWFITTFSKNEFPEDTPLINVSNMTDPLYQLIHSNIMKNSSSGEIRRLISQGAVSIDDNKIVDPYYKIPMMDDSTSDNQIFKIKIGKRRFYRIQAASC</sequence>
<evidence type="ECO:0000256" key="1">
    <source>
        <dbReference type="ARBA" id="ARBA00013160"/>
    </source>
</evidence>
<dbReference type="Gene3D" id="1.10.240.10">
    <property type="entry name" value="Tyrosyl-Transfer RNA Synthetase"/>
    <property type="match status" value="1"/>
</dbReference>
<dbReference type="RefSeq" id="WP_202857924.1">
    <property type="nucleotide sequence ID" value="NZ_JAEUGD010000061.1"/>
</dbReference>
<dbReference type="InterPro" id="IPR002307">
    <property type="entry name" value="Tyr-tRNA-ligase"/>
</dbReference>
<dbReference type="InterPro" id="IPR002305">
    <property type="entry name" value="aa-tRNA-synth_Ic"/>
</dbReference>
<dbReference type="InterPro" id="IPR024088">
    <property type="entry name" value="Tyr-tRNA-ligase_bac-type"/>
</dbReference>
<evidence type="ECO:0000256" key="4">
    <source>
        <dbReference type="ARBA" id="ARBA00022840"/>
    </source>
</evidence>
<keyword evidence="4 10" id="KW-0067">ATP-binding</keyword>
<dbReference type="SUPFAM" id="SSF55174">
    <property type="entry name" value="Alpha-L RNA-binding motif"/>
    <property type="match status" value="1"/>
</dbReference>
<evidence type="ECO:0000256" key="10">
    <source>
        <dbReference type="RuleBase" id="RU363036"/>
    </source>
</evidence>
<dbReference type="EC" id="6.1.1.1" evidence="1 8"/>
<dbReference type="InterPro" id="IPR036986">
    <property type="entry name" value="S4_RNA-bd_sf"/>
</dbReference>
<keyword evidence="12" id="KW-1185">Reference proteome</keyword>
<dbReference type="PRINTS" id="PR01040">
    <property type="entry name" value="TRNASYNTHTYR"/>
</dbReference>
<dbReference type="PANTHER" id="PTHR11766">
    <property type="entry name" value="TYROSYL-TRNA SYNTHETASE"/>
    <property type="match status" value="1"/>
</dbReference>
<evidence type="ECO:0000256" key="5">
    <source>
        <dbReference type="ARBA" id="ARBA00022917"/>
    </source>
</evidence>
<dbReference type="PROSITE" id="PS50889">
    <property type="entry name" value="S4"/>
    <property type="match status" value="1"/>
</dbReference>
<dbReference type="Gene3D" id="3.10.290.10">
    <property type="entry name" value="RNA-binding S4 domain"/>
    <property type="match status" value="1"/>
</dbReference>
<dbReference type="SUPFAM" id="SSF52374">
    <property type="entry name" value="Nucleotidylyl transferase"/>
    <property type="match status" value="1"/>
</dbReference>
<dbReference type="GO" id="GO:0004831">
    <property type="term" value="F:tyrosine-tRNA ligase activity"/>
    <property type="evidence" value="ECO:0007669"/>
    <property type="project" value="UniProtKB-UniRule"/>
</dbReference>
<keyword evidence="3 10" id="KW-0547">Nucleotide-binding</keyword>
<evidence type="ECO:0000256" key="7">
    <source>
        <dbReference type="ARBA" id="ARBA00048248"/>
    </source>
</evidence>
<dbReference type="GO" id="GO:0005829">
    <property type="term" value="C:cytosol"/>
    <property type="evidence" value="ECO:0007669"/>
    <property type="project" value="TreeGrafter"/>
</dbReference>
<keyword evidence="5 10" id="KW-0648">Protein biosynthesis</keyword>
<organism evidence="11 12">
    <name type="scientific">Fulvivirga marina</name>
    <dbReference type="NCBI Taxonomy" id="2494733"/>
    <lineage>
        <taxon>Bacteria</taxon>
        <taxon>Pseudomonadati</taxon>
        <taxon>Bacteroidota</taxon>
        <taxon>Cytophagia</taxon>
        <taxon>Cytophagales</taxon>
        <taxon>Fulvivirgaceae</taxon>
        <taxon>Fulvivirga</taxon>
    </lineage>
</organism>
<dbReference type="Proteomes" id="UP000614216">
    <property type="component" value="Unassembled WGS sequence"/>
</dbReference>
<keyword evidence="2 10" id="KW-0436">Ligase</keyword>
<keyword evidence="6 10" id="KW-0030">Aminoacyl-tRNA synthetase</keyword>
<evidence type="ECO:0000256" key="6">
    <source>
        <dbReference type="ARBA" id="ARBA00023146"/>
    </source>
</evidence>
<accession>A0A937G0H7</accession>
<comment type="catalytic activity">
    <reaction evidence="7">
        <text>tRNA(Tyr) + L-tyrosine + ATP = L-tyrosyl-tRNA(Tyr) + AMP + diphosphate + H(+)</text>
        <dbReference type="Rhea" id="RHEA:10220"/>
        <dbReference type="Rhea" id="RHEA-COMP:9706"/>
        <dbReference type="Rhea" id="RHEA-COMP:9707"/>
        <dbReference type="ChEBI" id="CHEBI:15378"/>
        <dbReference type="ChEBI" id="CHEBI:30616"/>
        <dbReference type="ChEBI" id="CHEBI:33019"/>
        <dbReference type="ChEBI" id="CHEBI:58315"/>
        <dbReference type="ChEBI" id="CHEBI:78442"/>
        <dbReference type="ChEBI" id="CHEBI:78536"/>
        <dbReference type="ChEBI" id="CHEBI:456215"/>
        <dbReference type="EC" id="6.1.1.1"/>
    </reaction>
</comment>
<dbReference type="GO" id="GO:0006437">
    <property type="term" value="P:tyrosyl-tRNA aminoacylation"/>
    <property type="evidence" value="ECO:0007669"/>
    <property type="project" value="UniProtKB-UniRule"/>
</dbReference>
<keyword evidence="9" id="KW-0694">RNA-binding</keyword>
<evidence type="ECO:0000256" key="9">
    <source>
        <dbReference type="PROSITE-ProRule" id="PRU00182"/>
    </source>
</evidence>
<evidence type="ECO:0000256" key="3">
    <source>
        <dbReference type="ARBA" id="ARBA00022741"/>
    </source>
</evidence>